<evidence type="ECO:0000313" key="9">
    <source>
        <dbReference type="Proteomes" id="UP001291623"/>
    </source>
</evidence>
<comment type="caution">
    <text evidence="8">The sequence shown here is derived from an EMBL/GenBank/DDBJ whole genome shotgun (WGS) entry which is preliminary data.</text>
</comment>
<evidence type="ECO:0000256" key="6">
    <source>
        <dbReference type="ARBA" id="ARBA00023136"/>
    </source>
</evidence>
<dbReference type="PANTHER" id="PTHR33102">
    <property type="entry name" value="DVL19-RELATED-RELATED"/>
    <property type="match status" value="1"/>
</dbReference>
<dbReference type="Proteomes" id="UP001291623">
    <property type="component" value="Unassembled WGS sequence"/>
</dbReference>
<keyword evidence="9" id="KW-1185">Reference proteome</keyword>
<reference evidence="8" key="1">
    <citation type="submission" date="2023-12" db="EMBL/GenBank/DDBJ databases">
        <title>Genome assembly of Anisodus tanguticus.</title>
        <authorList>
            <person name="Wang Y.-J."/>
        </authorList>
    </citation>
    <scope>NUCLEOTIDE SEQUENCE</scope>
    <source>
        <strain evidence="8">KB-2021</strain>
        <tissue evidence="8">Leaf</tissue>
    </source>
</reference>
<dbReference type="GO" id="GO:0005886">
    <property type="term" value="C:plasma membrane"/>
    <property type="evidence" value="ECO:0007669"/>
    <property type="project" value="UniProtKB-SubCell"/>
</dbReference>
<keyword evidence="5" id="KW-1133">Transmembrane helix</keyword>
<keyword evidence="4" id="KW-0812">Transmembrane</keyword>
<evidence type="ECO:0000256" key="3">
    <source>
        <dbReference type="ARBA" id="ARBA00022475"/>
    </source>
</evidence>
<evidence type="ECO:0000313" key="8">
    <source>
        <dbReference type="EMBL" id="KAK4340723.1"/>
    </source>
</evidence>
<evidence type="ECO:0000256" key="4">
    <source>
        <dbReference type="ARBA" id="ARBA00022692"/>
    </source>
</evidence>
<comment type="subcellular location">
    <subcellularLocation>
        <location evidence="1">Cell membrane</location>
        <topology evidence="1">Single-pass membrane protein</topology>
    </subcellularLocation>
</comment>
<evidence type="ECO:0000256" key="5">
    <source>
        <dbReference type="ARBA" id="ARBA00022989"/>
    </source>
</evidence>
<organism evidence="8 9">
    <name type="scientific">Anisodus tanguticus</name>
    <dbReference type="NCBI Taxonomy" id="243964"/>
    <lineage>
        <taxon>Eukaryota</taxon>
        <taxon>Viridiplantae</taxon>
        <taxon>Streptophyta</taxon>
        <taxon>Embryophyta</taxon>
        <taxon>Tracheophyta</taxon>
        <taxon>Spermatophyta</taxon>
        <taxon>Magnoliopsida</taxon>
        <taxon>eudicotyledons</taxon>
        <taxon>Gunneridae</taxon>
        <taxon>Pentapetalae</taxon>
        <taxon>asterids</taxon>
        <taxon>lamiids</taxon>
        <taxon>Solanales</taxon>
        <taxon>Solanaceae</taxon>
        <taxon>Solanoideae</taxon>
        <taxon>Hyoscyameae</taxon>
        <taxon>Anisodus</taxon>
    </lineage>
</organism>
<evidence type="ECO:0000256" key="7">
    <source>
        <dbReference type="ARBA" id="ARBA00024340"/>
    </source>
</evidence>
<keyword evidence="3" id="KW-1003">Cell membrane</keyword>
<gene>
    <name evidence="8" type="ORF">RND71_039224</name>
</gene>
<keyword evidence="6" id="KW-0472">Membrane</keyword>
<keyword evidence="2" id="KW-0217">Developmental protein</keyword>
<dbReference type="GO" id="GO:0048367">
    <property type="term" value="P:shoot system development"/>
    <property type="evidence" value="ECO:0007669"/>
    <property type="project" value="UniProtKB-ARBA"/>
</dbReference>
<protein>
    <submittedName>
        <fullName evidence="8">Uncharacterized protein</fullName>
    </submittedName>
</protein>
<dbReference type="InterPro" id="IPR051525">
    <property type="entry name" value="DVL_RTFL_regulatory"/>
</dbReference>
<evidence type="ECO:0000256" key="1">
    <source>
        <dbReference type="ARBA" id="ARBA00004162"/>
    </source>
</evidence>
<name>A0AAE1QW91_9SOLA</name>
<comment type="similarity">
    <text evidence="7">Belongs to the DVL/RTFL small polypeptides family.</text>
</comment>
<proteinExistence type="inferred from homology"/>
<dbReference type="InterPro" id="IPR012552">
    <property type="entry name" value="DVL"/>
</dbReference>
<accession>A0AAE1QW91</accession>
<dbReference type="AlphaFoldDB" id="A0AAE1QW91"/>
<sequence length="75" mass="9234">MGQCASTFACEENRRAISWRHKDQRQKLDKKGRYGNNKKHKVSSCYAMIKEQRSRFYIIRRCIFMLIFWHRYSKI</sequence>
<dbReference type="GO" id="GO:0008285">
    <property type="term" value="P:negative regulation of cell population proliferation"/>
    <property type="evidence" value="ECO:0007669"/>
    <property type="project" value="InterPro"/>
</dbReference>
<dbReference type="EMBL" id="JAVYJV010000022">
    <property type="protein sequence ID" value="KAK4340723.1"/>
    <property type="molecule type" value="Genomic_DNA"/>
</dbReference>
<dbReference type="Pfam" id="PF08137">
    <property type="entry name" value="DVL"/>
    <property type="match status" value="1"/>
</dbReference>
<evidence type="ECO:0000256" key="2">
    <source>
        <dbReference type="ARBA" id="ARBA00022473"/>
    </source>
</evidence>